<sequence>MFGLPPRILSTAAVALGLPIASGWIMLHSKGVDCTRLAPLTILATLAAFLISICFRQMNKFKASRQRWFLFACILVAGATLFADFRFVRRYRDLCDQMQQQIRQQMNTPNQH</sequence>
<organism evidence="2 3">
    <name type="scientific">Paracidobacterium acidisoli</name>
    <dbReference type="NCBI Taxonomy" id="2303751"/>
    <lineage>
        <taxon>Bacteria</taxon>
        <taxon>Pseudomonadati</taxon>
        <taxon>Acidobacteriota</taxon>
        <taxon>Terriglobia</taxon>
        <taxon>Terriglobales</taxon>
        <taxon>Acidobacteriaceae</taxon>
        <taxon>Paracidobacterium</taxon>
    </lineage>
</organism>
<comment type="caution">
    <text evidence="2">The sequence shown here is derived from an EMBL/GenBank/DDBJ whole genome shotgun (WGS) entry which is preliminary data.</text>
</comment>
<keyword evidence="1" id="KW-1133">Transmembrane helix</keyword>
<name>A0A372IUK0_9BACT</name>
<gene>
    <name evidence="2" type="ORF">D0Y96_02625</name>
</gene>
<dbReference type="EMBL" id="QVQT01000001">
    <property type="protein sequence ID" value="RFU18469.1"/>
    <property type="molecule type" value="Genomic_DNA"/>
</dbReference>
<dbReference type="AlphaFoldDB" id="A0A372IUK0"/>
<protein>
    <submittedName>
        <fullName evidence="2">Uncharacterized protein</fullName>
    </submittedName>
</protein>
<evidence type="ECO:0000313" key="3">
    <source>
        <dbReference type="Proteomes" id="UP000264702"/>
    </source>
</evidence>
<dbReference type="Proteomes" id="UP000264702">
    <property type="component" value="Unassembled WGS sequence"/>
</dbReference>
<dbReference type="OrthoDB" id="9948229at2"/>
<evidence type="ECO:0000313" key="2">
    <source>
        <dbReference type="EMBL" id="RFU18469.1"/>
    </source>
</evidence>
<dbReference type="RefSeq" id="WP_117297764.1">
    <property type="nucleotide sequence ID" value="NZ_QVQT02000001.1"/>
</dbReference>
<feature type="transmembrane region" description="Helical" evidence="1">
    <location>
        <begin position="68"/>
        <end position="88"/>
    </location>
</feature>
<feature type="transmembrane region" description="Helical" evidence="1">
    <location>
        <begin position="39"/>
        <end position="56"/>
    </location>
</feature>
<keyword evidence="1" id="KW-0472">Membrane</keyword>
<keyword evidence="3" id="KW-1185">Reference proteome</keyword>
<evidence type="ECO:0000256" key="1">
    <source>
        <dbReference type="SAM" id="Phobius"/>
    </source>
</evidence>
<accession>A0A372IUK0</accession>
<proteinExistence type="predicted"/>
<reference evidence="2 3" key="1">
    <citation type="submission" date="2018-08" db="EMBL/GenBank/DDBJ databases">
        <title>Acidipila sp. 4G-K13, an acidobacterium isolated from forest soil.</title>
        <authorList>
            <person name="Gao Z.-H."/>
            <person name="Qiu L.-H."/>
        </authorList>
    </citation>
    <scope>NUCLEOTIDE SEQUENCE [LARGE SCALE GENOMIC DNA]</scope>
    <source>
        <strain evidence="2 3">4G-K13</strain>
    </source>
</reference>
<keyword evidence="1" id="KW-0812">Transmembrane</keyword>